<keyword evidence="4" id="KW-0456">Lyase</keyword>
<keyword evidence="3" id="KW-0663">Pyridoxal phosphate</keyword>
<dbReference type="OrthoDB" id="9811476at2"/>
<proteinExistence type="inferred from homology"/>
<comment type="similarity">
    <text evidence="2">Belongs to the serine/threonine dehydratase family.</text>
</comment>
<dbReference type="GO" id="GO:0003941">
    <property type="term" value="F:L-serine ammonia-lyase activity"/>
    <property type="evidence" value="ECO:0007669"/>
    <property type="project" value="TreeGrafter"/>
</dbReference>
<evidence type="ECO:0000259" key="5">
    <source>
        <dbReference type="Pfam" id="PF00291"/>
    </source>
</evidence>
<evidence type="ECO:0000256" key="1">
    <source>
        <dbReference type="ARBA" id="ARBA00001933"/>
    </source>
</evidence>
<gene>
    <name evidence="6" type="ORF">FUA23_01135</name>
</gene>
<evidence type="ECO:0000256" key="4">
    <source>
        <dbReference type="ARBA" id="ARBA00023239"/>
    </source>
</evidence>
<dbReference type="Proteomes" id="UP000321907">
    <property type="component" value="Unassembled WGS sequence"/>
</dbReference>
<evidence type="ECO:0000313" key="7">
    <source>
        <dbReference type="Proteomes" id="UP000321907"/>
    </source>
</evidence>
<accession>A0A5C7FKF7</accession>
<comment type="cofactor">
    <cofactor evidence="1">
        <name>pyridoxal 5'-phosphate</name>
        <dbReference type="ChEBI" id="CHEBI:597326"/>
    </cofactor>
</comment>
<dbReference type="RefSeq" id="WP_147928860.1">
    <property type="nucleotide sequence ID" value="NZ_VOXD01000001.1"/>
</dbReference>
<evidence type="ECO:0000256" key="2">
    <source>
        <dbReference type="ARBA" id="ARBA00010869"/>
    </source>
</evidence>
<dbReference type="FunFam" id="3.40.50.1100:FF:000005">
    <property type="entry name" value="Threonine dehydratase catabolic"/>
    <property type="match status" value="1"/>
</dbReference>
<dbReference type="GO" id="GO:0000287">
    <property type="term" value="F:magnesium ion binding"/>
    <property type="evidence" value="ECO:0007669"/>
    <property type="project" value="TreeGrafter"/>
</dbReference>
<dbReference type="AlphaFoldDB" id="A0A5C7FKF7"/>
<evidence type="ECO:0000313" key="6">
    <source>
        <dbReference type="EMBL" id="TXF91819.1"/>
    </source>
</evidence>
<organism evidence="6 7">
    <name type="scientific">Neolewinella aurantiaca</name>
    <dbReference type="NCBI Taxonomy" id="2602767"/>
    <lineage>
        <taxon>Bacteria</taxon>
        <taxon>Pseudomonadati</taxon>
        <taxon>Bacteroidota</taxon>
        <taxon>Saprospiria</taxon>
        <taxon>Saprospirales</taxon>
        <taxon>Lewinellaceae</taxon>
        <taxon>Neolewinella</taxon>
    </lineage>
</organism>
<dbReference type="GO" id="GO:0005524">
    <property type="term" value="F:ATP binding"/>
    <property type="evidence" value="ECO:0007669"/>
    <property type="project" value="TreeGrafter"/>
</dbReference>
<dbReference type="InterPro" id="IPR036052">
    <property type="entry name" value="TrpB-like_PALP_sf"/>
</dbReference>
<dbReference type="InterPro" id="IPR001926">
    <property type="entry name" value="TrpB-like_PALP"/>
</dbReference>
<dbReference type="GO" id="GO:0030170">
    <property type="term" value="F:pyridoxal phosphate binding"/>
    <property type="evidence" value="ECO:0007669"/>
    <property type="project" value="TreeGrafter"/>
</dbReference>
<name>A0A5C7FKF7_9BACT</name>
<dbReference type="EMBL" id="VOXD01000001">
    <property type="protein sequence ID" value="TXF91819.1"/>
    <property type="molecule type" value="Genomic_DNA"/>
</dbReference>
<reference evidence="6 7" key="1">
    <citation type="submission" date="2019-08" db="EMBL/GenBank/DDBJ databases">
        <title>Lewinella sp. strain SSH13 Genome sequencing and assembly.</title>
        <authorList>
            <person name="Kim I."/>
        </authorList>
    </citation>
    <scope>NUCLEOTIDE SEQUENCE [LARGE SCALE GENOMIC DNA]</scope>
    <source>
        <strain evidence="6 7">SSH13</strain>
    </source>
</reference>
<dbReference type="GO" id="GO:0070179">
    <property type="term" value="P:D-serine biosynthetic process"/>
    <property type="evidence" value="ECO:0007669"/>
    <property type="project" value="TreeGrafter"/>
</dbReference>
<dbReference type="GO" id="GO:0018114">
    <property type="term" value="F:threonine racemase activity"/>
    <property type="evidence" value="ECO:0007669"/>
    <property type="project" value="TreeGrafter"/>
</dbReference>
<dbReference type="GO" id="GO:0030378">
    <property type="term" value="F:serine racemase activity"/>
    <property type="evidence" value="ECO:0007669"/>
    <property type="project" value="TreeGrafter"/>
</dbReference>
<dbReference type="Pfam" id="PF00291">
    <property type="entry name" value="PALP"/>
    <property type="match status" value="1"/>
</dbReference>
<dbReference type="Gene3D" id="3.40.50.1100">
    <property type="match status" value="2"/>
</dbReference>
<dbReference type="SUPFAM" id="SSF53686">
    <property type="entry name" value="Tryptophan synthase beta subunit-like PLP-dependent enzymes"/>
    <property type="match status" value="1"/>
</dbReference>
<sequence>MIELNPLSQPPNQADLLLTHEAIQPFIHRTPVMTNASLDRMSGCKLLFKCENFQKIGAFKMRGAASAALRLSAAERERGLATHSSGNHAQAVAMAAKKLGVPAYIVMPHDAPKVKIAAVEGYGAQISYCVNTPKDRQEALDKVVEKTGAAFIHPFDDYGVIAGQATAAMELIEDTPGIVLDLILAPVGGGGLMAGTALASRYFSVQAEAWGAEPHNVDDAARSLVQGSVQINETNETVADGLRTNLGEKTFDIIYKRVPRILIVDEDEIVAAMRLIWERMKIIVEPSCAVPFAAVLRYPELFAGKNVGIILTGGNVDVVGLPF</sequence>
<dbReference type="PANTHER" id="PTHR43050">
    <property type="entry name" value="SERINE / THREONINE RACEMASE FAMILY MEMBER"/>
    <property type="match status" value="1"/>
</dbReference>
<comment type="caution">
    <text evidence="6">The sequence shown here is derived from an EMBL/GenBank/DDBJ whole genome shotgun (WGS) entry which is preliminary data.</text>
</comment>
<dbReference type="PANTHER" id="PTHR43050:SF1">
    <property type="entry name" value="SERINE RACEMASE"/>
    <property type="match status" value="1"/>
</dbReference>
<feature type="domain" description="Tryptophan synthase beta chain-like PALP" evidence="5">
    <location>
        <begin position="23"/>
        <end position="313"/>
    </location>
</feature>
<dbReference type="GO" id="GO:0008721">
    <property type="term" value="F:D-serine ammonia-lyase activity"/>
    <property type="evidence" value="ECO:0007669"/>
    <property type="project" value="TreeGrafter"/>
</dbReference>
<protein>
    <submittedName>
        <fullName evidence="6">Threonine/serine dehydratase</fullName>
    </submittedName>
</protein>
<evidence type="ECO:0000256" key="3">
    <source>
        <dbReference type="ARBA" id="ARBA00022898"/>
    </source>
</evidence>
<keyword evidence="7" id="KW-1185">Reference proteome</keyword>
<dbReference type="CDD" id="cd01562">
    <property type="entry name" value="Thr-dehyd"/>
    <property type="match status" value="1"/>
</dbReference>